<proteinExistence type="predicted"/>
<accession>A0A1V6N1J3</accession>
<reference evidence="2 3" key="1">
    <citation type="submission" date="2014-12" db="EMBL/GenBank/DDBJ databases">
        <title>Genome sequence of Methanobrevibacter arboriphilicus DH1, DSM1125.</title>
        <authorList>
            <person name="Poehlein A."/>
            <person name="Thauer R.K."/>
            <person name="Seedorf H."/>
            <person name="Daniel R."/>
        </authorList>
    </citation>
    <scope>NUCLEOTIDE SEQUENCE [LARGE SCALE GENOMIC DNA]</scope>
    <source>
        <strain evidence="2 3">DH1</strain>
    </source>
</reference>
<keyword evidence="1" id="KW-0175">Coiled coil</keyword>
<dbReference type="OrthoDB" id="78495at2157"/>
<dbReference type="Proteomes" id="UP000191661">
    <property type="component" value="Unassembled WGS sequence"/>
</dbReference>
<dbReference type="Gene3D" id="1.10.287.1490">
    <property type="match status" value="1"/>
</dbReference>
<name>A0A1V6N1J3_METAZ</name>
<protein>
    <submittedName>
        <fullName evidence="2">Uncharacterized protein</fullName>
    </submittedName>
</protein>
<dbReference type="AlphaFoldDB" id="A0A1V6N1J3"/>
<feature type="coiled-coil region" evidence="1">
    <location>
        <begin position="60"/>
        <end position="232"/>
    </location>
</feature>
<dbReference type="RefSeq" id="WP_080460543.1">
    <property type="nucleotide sequence ID" value="NZ_JXMW01000012.1"/>
</dbReference>
<sequence>MEFIRAIVKKYSREYNRTLKNGKKKKYQTEQVQITVPKEDNIFENDEVVLIIPSKYMNEIERSSEEINKLKLKNNKLSEDNDTLKSTIEKNNDTIYNIKTNIEKLKVENSSLEKKLKKYEAKTNDQELENCIFSEKPTNLDKIKILEKNKDLNRLNQENEDLKKDKEDLKEKIEFLDSYIKDLKYSIKTLQYSQKKEVSILKEEYDKLKQECENLKQEFKNKELAFKKAKQSATYHENISKKLKEFILKSY</sequence>
<evidence type="ECO:0000256" key="1">
    <source>
        <dbReference type="SAM" id="Coils"/>
    </source>
</evidence>
<evidence type="ECO:0000313" key="3">
    <source>
        <dbReference type="Proteomes" id="UP000191661"/>
    </source>
</evidence>
<comment type="caution">
    <text evidence="2">The sequence shown here is derived from an EMBL/GenBank/DDBJ whole genome shotgun (WGS) entry which is preliminary data.</text>
</comment>
<dbReference type="EMBL" id="JXMW01000012">
    <property type="protein sequence ID" value="OQD58559.1"/>
    <property type="molecule type" value="Genomic_DNA"/>
</dbReference>
<gene>
    <name evidence="2" type="ORF">MBBAR_12c00330</name>
</gene>
<organism evidence="2 3">
    <name type="scientific">Methanobrevibacter arboriphilus JCM 13429 = DSM 1125</name>
    <dbReference type="NCBI Taxonomy" id="1300164"/>
    <lineage>
        <taxon>Archaea</taxon>
        <taxon>Methanobacteriati</taxon>
        <taxon>Methanobacteriota</taxon>
        <taxon>Methanomada group</taxon>
        <taxon>Methanobacteria</taxon>
        <taxon>Methanobacteriales</taxon>
        <taxon>Methanobacteriaceae</taxon>
        <taxon>Methanobrevibacter</taxon>
    </lineage>
</organism>
<evidence type="ECO:0000313" key="2">
    <source>
        <dbReference type="EMBL" id="OQD58559.1"/>
    </source>
</evidence>
<keyword evidence="3" id="KW-1185">Reference proteome</keyword>